<name>A0A4Q7JDL7_9PSEU</name>
<sequence length="125" mass="12900">MRTKHIVMSAVAGVALAFGATAGTAAADSGEAGTPGVLGACPDTGNEVRVRGGYAEWDITCEGGKVYVRGYVKDTALDGKCARVKAKNMNSSTTKRKSACGFGEARKFDFNLGKGKGAKVYLTVT</sequence>
<dbReference type="AlphaFoldDB" id="A0A4Q7JDL7"/>
<feature type="chain" id="PRO_5020429726" description="Secreted protein" evidence="1">
    <location>
        <begin position="28"/>
        <end position="125"/>
    </location>
</feature>
<organism evidence="2 3">
    <name type="scientific">Amycolatopsis suaedae</name>
    <dbReference type="NCBI Taxonomy" id="2510978"/>
    <lineage>
        <taxon>Bacteria</taxon>
        <taxon>Bacillati</taxon>
        <taxon>Actinomycetota</taxon>
        <taxon>Actinomycetes</taxon>
        <taxon>Pseudonocardiales</taxon>
        <taxon>Pseudonocardiaceae</taxon>
        <taxon>Amycolatopsis</taxon>
    </lineage>
</organism>
<dbReference type="EMBL" id="SFCC01000001">
    <property type="protein sequence ID" value="RZQ65990.1"/>
    <property type="molecule type" value="Genomic_DNA"/>
</dbReference>
<gene>
    <name evidence="2" type="ORF">EWH70_02685</name>
</gene>
<evidence type="ECO:0000313" key="3">
    <source>
        <dbReference type="Proteomes" id="UP000292003"/>
    </source>
</evidence>
<evidence type="ECO:0008006" key="4">
    <source>
        <dbReference type="Google" id="ProtNLM"/>
    </source>
</evidence>
<evidence type="ECO:0000256" key="1">
    <source>
        <dbReference type="SAM" id="SignalP"/>
    </source>
</evidence>
<evidence type="ECO:0000313" key="2">
    <source>
        <dbReference type="EMBL" id="RZQ65990.1"/>
    </source>
</evidence>
<reference evidence="2 3" key="1">
    <citation type="submission" date="2019-02" db="EMBL/GenBank/DDBJ databases">
        <title>Draft genome sequence of Amycolatopsis sp. 8-3EHSu isolated from roots of Suaeda maritima.</title>
        <authorList>
            <person name="Duangmal K."/>
            <person name="Chantavorakit T."/>
        </authorList>
    </citation>
    <scope>NUCLEOTIDE SEQUENCE [LARGE SCALE GENOMIC DNA]</scope>
    <source>
        <strain evidence="2 3">8-3EHSu</strain>
    </source>
</reference>
<dbReference type="OrthoDB" id="3638180at2"/>
<feature type="signal peptide" evidence="1">
    <location>
        <begin position="1"/>
        <end position="27"/>
    </location>
</feature>
<dbReference type="Proteomes" id="UP000292003">
    <property type="component" value="Unassembled WGS sequence"/>
</dbReference>
<comment type="caution">
    <text evidence="2">The sequence shown here is derived from an EMBL/GenBank/DDBJ whole genome shotgun (WGS) entry which is preliminary data.</text>
</comment>
<protein>
    <recommendedName>
        <fullName evidence="4">Secreted protein</fullName>
    </recommendedName>
</protein>
<keyword evidence="3" id="KW-1185">Reference proteome</keyword>
<proteinExistence type="predicted"/>
<dbReference type="RefSeq" id="WP_130473559.1">
    <property type="nucleotide sequence ID" value="NZ_SFCC01000001.1"/>
</dbReference>
<accession>A0A4Q7JDL7</accession>
<keyword evidence="1" id="KW-0732">Signal</keyword>